<feature type="transmembrane region" description="Helical" evidence="5">
    <location>
        <begin position="171"/>
        <end position="192"/>
    </location>
</feature>
<dbReference type="OrthoDB" id="9809628at2"/>
<dbReference type="GO" id="GO:0015179">
    <property type="term" value="F:L-amino acid transmembrane transporter activity"/>
    <property type="evidence" value="ECO:0007669"/>
    <property type="project" value="TreeGrafter"/>
</dbReference>
<dbReference type="PIRSF" id="PIRSF006060">
    <property type="entry name" value="AA_transporter"/>
    <property type="match status" value="1"/>
</dbReference>
<comment type="subcellular location">
    <subcellularLocation>
        <location evidence="1">Membrane</location>
        <topology evidence="1">Multi-pass membrane protein</topology>
    </subcellularLocation>
</comment>
<dbReference type="Gene3D" id="1.20.1740.10">
    <property type="entry name" value="Amino acid/polyamine transporter I"/>
    <property type="match status" value="1"/>
</dbReference>
<reference evidence="6 7" key="1">
    <citation type="submission" date="2012-02" db="EMBL/GenBank/DDBJ databases">
        <title>Complete sequence of chromosome of Singulisphaera acidiphila DSM 18658.</title>
        <authorList>
            <consortium name="US DOE Joint Genome Institute (JGI-PGF)"/>
            <person name="Lucas S."/>
            <person name="Copeland A."/>
            <person name="Lapidus A."/>
            <person name="Glavina del Rio T."/>
            <person name="Dalin E."/>
            <person name="Tice H."/>
            <person name="Bruce D."/>
            <person name="Goodwin L."/>
            <person name="Pitluck S."/>
            <person name="Peters L."/>
            <person name="Ovchinnikova G."/>
            <person name="Chertkov O."/>
            <person name="Kyrpides N."/>
            <person name="Mavromatis K."/>
            <person name="Ivanova N."/>
            <person name="Brettin T."/>
            <person name="Detter J.C."/>
            <person name="Han C."/>
            <person name="Larimer F."/>
            <person name="Land M."/>
            <person name="Hauser L."/>
            <person name="Markowitz V."/>
            <person name="Cheng J.-F."/>
            <person name="Hugenholtz P."/>
            <person name="Woyke T."/>
            <person name="Wu D."/>
            <person name="Tindall B."/>
            <person name="Pomrenke H."/>
            <person name="Brambilla E."/>
            <person name="Klenk H.-P."/>
            <person name="Eisen J.A."/>
        </authorList>
    </citation>
    <scope>NUCLEOTIDE SEQUENCE [LARGE SCALE GENOMIC DNA]</scope>
    <source>
        <strain evidence="7">ATCC BAA-1392 / DSM 18658 / VKM B-2454 / MOB10</strain>
    </source>
</reference>
<feature type="transmembrane region" description="Helical" evidence="5">
    <location>
        <begin position="21"/>
        <end position="46"/>
    </location>
</feature>
<feature type="transmembrane region" description="Helical" evidence="5">
    <location>
        <begin position="141"/>
        <end position="159"/>
    </location>
</feature>
<evidence type="ECO:0000256" key="3">
    <source>
        <dbReference type="ARBA" id="ARBA00022989"/>
    </source>
</evidence>
<dbReference type="RefSeq" id="WP_015244699.1">
    <property type="nucleotide sequence ID" value="NC_019892.1"/>
</dbReference>
<evidence type="ECO:0000256" key="5">
    <source>
        <dbReference type="SAM" id="Phobius"/>
    </source>
</evidence>
<keyword evidence="3 5" id="KW-1133">Transmembrane helix</keyword>
<keyword evidence="4 5" id="KW-0472">Membrane</keyword>
<dbReference type="KEGG" id="saci:Sinac_1127"/>
<dbReference type="Pfam" id="PF13520">
    <property type="entry name" value="AA_permease_2"/>
    <property type="match status" value="1"/>
</dbReference>
<feature type="transmembrane region" description="Helical" evidence="5">
    <location>
        <begin position="99"/>
        <end position="129"/>
    </location>
</feature>
<evidence type="ECO:0000256" key="4">
    <source>
        <dbReference type="ARBA" id="ARBA00023136"/>
    </source>
</evidence>
<dbReference type="PANTHER" id="PTHR11785">
    <property type="entry name" value="AMINO ACID TRANSPORTER"/>
    <property type="match status" value="1"/>
</dbReference>
<feature type="transmembrane region" description="Helical" evidence="5">
    <location>
        <begin position="359"/>
        <end position="377"/>
    </location>
</feature>
<feature type="transmembrane region" description="Helical" evidence="5">
    <location>
        <begin position="419"/>
        <end position="440"/>
    </location>
</feature>
<dbReference type="EMBL" id="CP003364">
    <property type="protein sequence ID" value="AGA25523.1"/>
    <property type="molecule type" value="Genomic_DNA"/>
</dbReference>
<feature type="transmembrane region" description="Helical" evidence="5">
    <location>
        <begin position="246"/>
        <end position="268"/>
    </location>
</feature>
<feature type="transmembrane region" description="Helical" evidence="5">
    <location>
        <begin position="58"/>
        <end position="78"/>
    </location>
</feature>
<organism evidence="6 7">
    <name type="scientific">Singulisphaera acidiphila (strain ATCC BAA-1392 / DSM 18658 / VKM B-2454 / MOB10)</name>
    <dbReference type="NCBI Taxonomy" id="886293"/>
    <lineage>
        <taxon>Bacteria</taxon>
        <taxon>Pseudomonadati</taxon>
        <taxon>Planctomycetota</taxon>
        <taxon>Planctomycetia</taxon>
        <taxon>Isosphaerales</taxon>
        <taxon>Isosphaeraceae</taxon>
        <taxon>Singulisphaera</taxon>
    </lineage>
</organism>
<evidence type="ECO:0000313" key="6">
    <source>
        <dbReference type="EMBL" id="AGA25523.1"/>
    </source>
</evidence>
<dbReference type="Proteomes" id="UP000010798">
    <property type="component" value="Chromosome"/>
</dbReference>
<dbReference type="PANTHER" id="PTHR11785:SF512">
    <property type="entry name" value="SOBREMESA, ISOFORM B"/>
    <property type="match status" value="1"/>
</dbReference>
<feature type="transmembrane region" description="Helical" evidence="5">
    <location>
        <begin position="383"/>
        <end position="407"/>
    </location>
</feature>
<keyword evidence="2 5" id="KW-0812">Transmembrane</keyword>
<evidence type="ECO:0000256" key="2">
    <source>
        <dbReference type="ARBA" id="ARBA00022692"/>
    </source>
</evidence>
<gene>
    <name evidence="6" type="ordered locus">Sinac_1127</name>
</gene>
<dbReference type="AlphaFoldDB" id="L0D9L7"/>
<accession>L0D9L7</accession>
<dbReference type="InterPro" id="IPR002293">
    <property type="entry name" value="AA/rel_permease1"/>
</dbReference>
<dbReference type="InterPro" id="IPR050598">
    <property type="entry name" value="AminoAcid_Transporter"/>
</dbReference>
<proteinExistence type="predicted"/>
<protein>
    <submittedName>
        <fullName evidence="6">Amino acid transporter</fullName>
    </submittedName>
</protein>
<dbReference type="GO" id="GO:0016020">
    <property type="term" value="C:membrane"/>
    <property type="evidence" value="ECO:0007669"/>
    <property type="project" value="UniProtKB-SubCell"/>
</dbReference>
<dbReference type="STRING" id="886293.Sinac_1127"/>
<feature type="transmembrane region" description="Helical" evidence="5">
    <location>
        <begin position="314"/>
        <end position="338"/>
    </location>
</feature>
<sequence>MSSRDPEFEPTGENSTKMPAEFGLAMATFVIVASMVGVGILTTSGFTVYSVGSNQLMLGLWVLGGVIAAAGALTLCELSAAMPKTGGDYVYLHEAYGPLAAFLSGWVSFLIGFAAPSAAAAFGAAKFLLVPLHLEGPVALYAQRGLATFTILVFATIHTKSRGGTSRVQSWITSLKLILLGLFVLAGLAVGWPHHANLVDLPPMTGSRVLAMMFSLVYISYAYIGWNAASYLAGEIVEPQRLLPRAILLGTAGVVALYLGLNIVYALALSADDIRAIVDGPENRLPLASKPEAVAPIAQLAAQRLFGVKWSEPLSVSIGLMLLSSLSAYVLIGPRVIFAMAQAGQFPKVAGRLSGRASTPVVATALQVLCTLTLLWTGSFDSLVIYASVGLAIFSMLTISAVYVLRVKRPDLPRPFKTPGYPVTPAIYLVFTTILTAAAFSERFWVSTYSLLSIMVGIPIYYLWQWGLSGKPFSKENRVPDQG</sequence>
<keyword evidence="7" id="KW-1185">Reference proteome</keyword>
<dbReference type="HOGENOM" id="CLU_007946_3_4_0"/>
<feature type="transmembrane region" description="Helical" evidence="5">
    <location>
        <begin position="446"/>
        <end position="464"/>
    </location>
</feature>
<evidence type="ECO:0000313" key="7">
    <source>
        <dbReference type="Proteomes" id="UP000010798"/>
    </source>
</evidence>
<feature type="transmembrane region" description="Helical" evidence="5">
    <location>
        <begin position="212"/>
        <end position="234"/>
    </location>
</feature>
<name>L0D9L7_SINAD</name>
<evidence type="ECO:0000256" key="1">
    <source>
        <dbReference type="ARBA" id="ARBA00004141"/>
    </source>
</evidence>
<dbReference type="eggNOG" id="COG0531">
    <property type="taxonomic scope" value="Bacteria"/>
</dbReference>